<reference evidence="1" key="1">
    <citation type="submission" date="2022-07" db="EMBL/GenBank/DDBJ databases">
        <title>Phylogenomic reconstructions and comparative analyses of Kickxellomycotina fungi.</title>
        <authorList>
            <person name="Reynolds N.K."/>
            <person name="Stajich J.E."/>
            <person name="Barry K."/>
            <person name="Grigoriev I.V."/>
            <person name="Crous P."/>
            <person name="Smith M.E."/>
        </authorList>
    </citation>
    <scope>NUCLEOTIDE SEQUENCE</scope>
    <source>
        <strain evidence="1">CBS 109366</strain>
    </source>
</reference>
<evidence type="ECO:0000313" key="2">
    <source>
        <dbReference type="Proteomes" id="UP001140234"/>
    </source>
</evidence>
<proteinExistence type="predicted"/>
<dbReference type="Proteomes" id="UP001140234">
    <property type="component" value="Unassembled WGS sequence"/>
</dbReference>
<keyword evidence="2" id="KW-1185">Reference proteome</keyword>
<gene>
    <name evidence="1" type="ORF">IWQ57_000596</name>
</gene>
<dbReference type="EMBL" id="JANBUJ010000050">
    <property type="protein sequence ID" value="KAJ2774950.1"/>
    <property type="molecule type" value="Genomic_DNA"/>
</dbReference>
<protein>
    <submittedName>
        <fullName evidence="1">Uncharacterized protein</fullName>
    </submittedName>
</protein>
<accession>A0ACC1K810</accession>
<comment type="caution">
    <text evidence="1">The sequence shown here is derived from an EMBL/GenBank/DDBJ whole genome shotgun (WGS) entry which is preliminary data.</text>
</comment>
<evidence type="ECO:0000313" key="1">
    <source>
        <dbReference type="EMBL" id="KAJ2774950.1"/>
    </source>
</evidence>
<name>A0ACC1K810_9FUNG</name>
<organism evidence="1 2">
    <name type="scientific">Coemansia nantahalensis</name>
    <dbReference type="NCBI Taxonomy" id="2789366"/>
    <lineage>
        <taxon>Eukaryota</taxon>
        <taxon>Fungi</taxon>
        <taxon>Fungi incertae sedis</taxon>
        <taxon>Zoopagomycota</taxon>
        <taxon>Kickxellomycotina</taxon>
        <taxon>Kickxellomycetes</taxon>
        <taxon>Kickxellales</taxon>
        <taxon>Kickxellaceae</taxon>
        <taxon>Coemansia</taxon>
    </lineage>
</organism>
<sequence length="391" mass="44053">MKFFTAAVAAAAGLSAVGTIHAQSLPACSSVYTRKELLSLTPTEWSTVSGVLNAMQRNGWFAWFSYLHTQWFTQIHNQSQFFPFHRRFVYEWERVARLFNPAYVQPYWDEMRDYRAPATSPVLSSSWAGGNGQGTNRCVLNGVQAGWTMTYQSSHCLQRNFGNNGQPGPWYSPEYISSILQRSTTMDSFRSQIEYSLHGIVHINMGGDMATRASPNDWLFMLHHANIDRLWWQWQKAGHLWTMDGRNFDGNAMTLNTNIVYYNEPVRAVMQLGNGNMCYQYASDPVRRRSLLGNLEDLIESVLDLDDLKEWFPETAKGSNKPGLPAPAPAPAPAPTPVIAVANGRVIPYPKELPDSWVVSMGGDLDSAHRVRDDARKFVNAMKKAGYKSPI</sequence>